<evidence type="ECO:0000313" key="2">
    <source>
        <dbReference type="Proteomes" id="UP001519306"/>
    </source>
</evidence>
<dbReference type="RefSeq" id="WP_210061192.1">
    <property type="nucleotide sequence ID" value="NZ_JAGGLJ010000012.1"/>
</dbReference>
<organism evidence="1 2">
    <name type="scientific">Peptoniphilus stercorisuis</name>
    <dbReference type="NCBI Taxonomy" id="1436965"/>
    <lineage>
        <taxon>Bacteria</taxon>
        <taxon>Bacillati</taxon>
        <taxon>Bacillota</taxon>
        <taxon>Tissierellia</taxon>
        <taxon>Tissierellales</taxon>
        <taxon>Peptoniphilaceae</taxon>
        <taxon>Peptoniphilus</taxon>
    </lineage>
</organism>
<comment type="caution">
    <text evidence="1">The sequence shown here is derived from an EMBL/GenBank/DDBJ whole genome shotgun (WGS) entry which is preliminary data.</text>
</comment>
<accession>A0ABS4KDB4</accession>
<proteinExistence type="predicted"/>
<gene>
    <name evidence="1" type="ORF">J2Z71_001297</name>
</gene>
<dbReference type="Proteomes" id="UP001519306">
    <property type="component" value="Unassembled WGS sequence"/>
</dbReference>
<sequence>MLVTNKFDLEKALKNKDSEIIIEGPFSIRLFDKFKLSENYIKKSYYNTSYLSPLKMYILFGGTTSFKIIRELREKYYLKDNNIKINQLIFSKINEERLQN</sequence>
<evidence type="ECO:0000313" key="1">
    <source>
        <dbReference type="EMBL" id="MBP2025750.1"/>
    </source>
</evidence>
<dbReference type="EMBL" id="JAGGLJ010000012">
    <property type="protein sequence ID" value="MBP2025750.1"/>
    <property type="molecule type" value="Genomic_DNA"/>
</dbReference>
<reference evidence="1 2" key="1">
    <citation type="submission" date="2021-03" db="EMBL/GenBank/DDBJ databases">
        <title>Genomic Encyclopedia of Type Strains, Phase IV (KMG-IV): sequencing the most valuable type-strain genomes for metagenomic binning, comparative biology and taxonomic classification.</title>
        <authorList>
            <person name="Goeker M."/>
        </authorList>
    </citation>
    <scope>NUCLEOTIDE SEQUENCE [LARGE SCALE GENOMIC DNA]</scope>
    <source>
        <strain evidence="1 2">DSM 27563</strain>
    </source>
</reference>
<keyword evidence="2" id="KW-1185">Reference proteome</keyword>
<protein>
    <submittedName>
        <fullName evidence="1">Uncharacterized protein</fullName>
    </submittedName>
</protein>
<name>A0ABS4KDB4_9FIRM</name>